<comment type="caution">
    <text evidence="1">The sequence shown here is derived from an EMBL/GenBank/DDBJ whole genome shotgun (WGS) entry which is preliminary data.</text>
</comment>
<sequence>MFGPGDDGCQLGFKQVLRLTREEQLPFVEDY</sequence>
<dbReference type="AlphaFoldDB" id="A0A1J5Q3M5"/>
<accession>A0A1J5Q3M5</accession>
<organism evidence="1">
    <name type="scientific">mine drainage metagenome</name>
    <dbReference type="NCBI Taxonomy" id="410659"/>
    <lineage>
        <taxon>unclassified sequences</taxon>
        <taxon>metagenomes</taxon>
        <taxon>ecological metagenomes</taxon>
    </lineage>
</organism>
<name>A0A1J5Q3M5_9ZZZZ</name>
<reference evidence="1" key="1">
    <citation type="submission" date="2016-10" db="EMBL/GenBank/DDBJ databases">
        <title>Sequence of Gallionella enrichment culture.</title>
        <authorList>
            <person name="Poehlein A."/>
            <person name="Muehling M."/>
            <person name="Daniel R."/>
        </authorList>
    </citation>
    <scope>NUCLEOTIDE SEQUENCE</scope>
</reference>
<gene>
    <name evidence="1" type="ORF">GALL_437550</name>
</gene>
<evidence type="ECO:0000313" key="1">
    <source>
        <dbReference type="EMBL" id="OIQ74591.1"/>
    </source>
</evidence>
<proteinExistence type="predicted"/>
<dbReference type="EMBL" id="MLJW01002453">
    <property type="protein sequence ID" value="OIQ74591.1"/>
    <property type="molecule type" value="Genomic_DNA"/>
</dbReference>
<protein>
    <submittedName>
        <fullName evidence="1">Uncharacterized protein</fullName>
    </submittedName>
</protein>